<sequence length="216" mass="23959">MIDKRGGEGFDVELLRSWKARAEQEVSDAALLGSFAQRPVWLDKLSTPHYVNLPRVLHFSKDTLSPAAAKILRNGFPETGYIAPELYEAKLILRRLSIKAIDVEQLMKPKEQVREGLTISFYRSCRTLNGANSDSADVETYSYDRSPLVYCKAHGFKYVMPYDPIWVTSNTAVATMRSGNTKLAGIAVVKKVDVEGNLAVCTPLTFGLPDLLGLFG</sequence>
<evidence type="ECO:0000313" key="1">
    <source>
        <dbReference type="EMBL" id="WWT34520.1"/>
    </source>
</evidence>
<organism evidence="1 2">
    <name type="scientific">Pelagibacterium nitratireducens</name>
    <dbReference type="NCBI Taxonomy" id="1046114"/>
    <lineage>
        <taxon>Bacteria</taxon>
        <taxon>Pseudomonadati</taxon>
        <taxon>Pseudomonadota</taxon>
        <taxon>Alphaproteobacteria</taxon>
        <taxon>Hyphomicrobiales</taxon>
        <taxon>Devosiaceae</taxon>
        <taxon>Pelagibacterium</taxon>
    </lineage>
</organism>
<protein>
    <recommendedName>
        <fullName evidence="3">RES domain-containing protein</fullName>
    </recommendedName>
</protein>
<dbReference type="RefSeq" id="WP_338610463.1">
    <property type="nucleotide sequence ID" value="NZ_CP146275.1"/>
</dbReference>
<accession>A0ABZ2I5P1</accession>
<dbReference type="EMBL" id="CP146275">
    <property type="protein sequence ID" value="WWT34520.1"/>
    <property type="molecule type" value="Genomic_DNA"/>
</dbReference>
<gene>
    <name evidence="1" type="ORF">V6617_08665</name>
</gene>
<reference evidence="1 2" key="1">
    <citation type="submission" date="2024-02" db="EMBL/GenBank/DDBJ databases">
        <title>Complete genome sequence of Pelagibacterium nitratireducens ZH15.</title>
        <authorList>
            <person name="Zhao L.H."/>
        </authorList>
    </citation>
    <scope>NUCLEOTIDE SEQUENCE [LARGE SCALE GENOMIC DNA]</scope>
    <source>
        <strain evidence="1 2">ZH15</strain>
    </source>
</reference>
<keyword evidence="2" id="KW-1185">Reference proteome</keyword>
<evidence type="ECO:0000313" key="2">
    <source>
        <dbReference type="Proteomes" id="UP001369958"/>
    </source>
</evidence>
<dbReference type="Proteomes" id="UP001369958">
    <property type="component" value="Chromosome"/>
</dbReference>
<name>A0ABZ2I5P1_9HYPH</name>
<evidence type="ECO:0008006" key="3">
    <source>
        <dbReference type="Google" id="ProtNLM"/>
    </source>
</evidence>
<proteinExistence type="predicted"/>